<organism evidence="1 2">
    <name type="scientific">Paenibacillus endophyticus</name>
    <dbReference type="NCBI Taxonomy" id="1294268"/>
    <lineage>
        <taxon>Bacteria</taxon>
        <taxon>Bacillati</taxon>
        <taxon>Bacillota</taxon>
        <taxon>Bacilli</taxon>
        <taxon>Bacillales</taxon>
        <taxon>Paenibacillaceae</taxon>
        <taxon>Paenibacillus</taxon>
    </lineage>
</organism>
<sequence>MKTRDVIYMIYNEKEQSVTSTGIAFADFATSLSQQLNHVLLLVSGYAGEDYHKGLQLEFVRKEHLNDLYQQNVYQYGNFCWIDFDQVEALDRLDAQEKAELLYLGHYKKALNGPFFSKLNNRFVYLAHDDGWYNKVFHKDKTDYLDAMCHIIPNKLKKYKRGLLPMGLDLANQLLSLAQEGILVDSYRSIKSRSSLEVPLYIIGEVMDFDDVHNDMERYKAKAGSVYWLVFHNKQWTIRSYQE</sequence>
<evidence type="ECO:0008006" key="3">
    <source>
        <dbReference type="Google" id="ProtNLM"/>
    </source>
</evidence>
<reference evidence="1 2" key="1">
    <citation type="submission" date="2020-08" db="EMBL/GenBank/DDBJ databases">
        <title>Genomic Encyclopedia of Type Strains, Phase III (KMG-III): the genomes of soil and plant-associated and newly described type strains.</title>
        <authorList>
            <person name="Whitman W."/>
        </authorList>
    </citation>
    <scope>NUCLEOTIDE SEQUENCE [LARGE SCALE GENOMIC DNA]</scope>
    <source>
        <strain evidence="1 2">CECT 8234</strain>
    </source>
</reference>
<gene>
    <name evidence="1" type="ORF">FHS16_004094</name>
</gene>
<keyword evidence="2" id="KW-1185">Reference proteome</keyword>
<comment type="caution">
    <text evidence="1">The sequence shown here is derived from an EMBL/GenBank/DDBJ whole genome shotgun (WGS) entry which is preliminary data.</text>
</comment>
<protein>
    <recommendedName>
        <fullName evidence="3">Peptide ABC transporter permease</fullName>
    </recommendedName>
</protein>
<dbReference type="RefSeq" id="WP_183566671.1">
    <property type="nucleotide sequence ID" value="NZ_CBCSLB010000013.1"/>
</dbReference>
<evidence type="ECO:0000313" key="2">
    <source>
        <dbReference type="Proteomes" id="UP000518605"/>
    </source>
</evidence>
<dbReference type="AlphaFoldDB" id="A0A7W5CAB3"/>
<dbReference type="Proteomes" id="UP000518605">
    <property type="component" value="Unassembled WGS sequence"/>
</dbReference>
<dbReference type="EMBL" id="JACHXW010000013">
    <property type="protein sequence ID" value="MBB3154018.1"/>
    <property type="molecule type" value="Genomic_DNA"/>
</dbReference>
<name>A0A7W5CAB3_9BACL</name>
<evidence type="ECO:0000313" key="1">
    <source>
        <dbReference type="EMBL" id="MBB3154018.1"/>
    </source>
</evidence>
<proteinExistence type="predicted"/>
<accession>A0A7W5CAB3</accession>